<evidence type="ECO:0000259" key="11">
    <source>
        <dbReference type="Pfam" id="PF02885"/>
    </source>
</evidence>
<dbReference type="PANTHER" id="PTHR43285:SF2">
    <property type="entry name" value="ANTHRANILATE PHOSPHORIBOSYLTRANSFERASE"/>
    <property type="match status" value="1"/>
</dbReference>
<dbReference type="Gene3D" id="3.40.1030.10">
    <property type="entry name" value="Nucleoside phosphorylase/phosphoribosyltransferase catalytic domain"/>
    <property type="match status" value="1"/>
</dbReference>
<reference evidence="13" key="1">
    <citation type="submission" date="2015-03" db="EMBL/GenBank/DDBJ databases">
        <authorList>
            <person name="Nijsse Bart"/>
        </authorList>
    </citation>
    <scope>NUCLEOTIDE SEQUENCE [LARGE SCALE GENOMIC DNA]</scope>
</reference>
<dbReference type="InterPro" id="IPR036320">
    <property type="entry name" value="Glycosyl_Trfase_fam3_N_dom_sf"/>
</dbReference>
<feature type="binding site" evidence="9">
    <location>
        <position position="88"/>
    </location>
    <ligand>
        <name>5-phospho-alpha-D-ribose 1-diphosphate</name>
        <dbReference type="ChEBI" id="CHEBI:58017"/>
    </ligand>
</feature>
<dbReference type="RefSeq" id="WP_021170287.1">
    <property type="nucleotide sequence ID" value="NZ_CTRP01000014.1"/>
</dbReference>
<keyword evidence="13" id="KW-1185">Reference proteome</keyword>
<comment type="similarity">
    <text evidence="9">Belongs to the anthranilate phosphoribosyltransferase family.</text>
</comment>
<evidence type="ECO:0000256" key="3">
    <source>
        <dbReference type="ARBA" id="ARBA00022676"/>
    </source>
</evidence>
<evidence type="ECO:0000259" key="10">
    <source>
        <dbReference type="Pfam" id="PF00591"/>
    </source>
</evidence>
<feature type="domain" description="Glycosyl transferase family 3 N-terminal" evidence="11">
    <location>
        <begin position="3"/>
        <end position="65"/>
    </location>
</feature>
<keyword evidence="4 9" id="KW-0808">Transferase</keyword>
<comment type="pathway">
    <text evidence="1 9">Amino-acid biosynthesis; L-tryptophan biosynthesis; L-tryptophan from chorismate: step 2/5.</text>
</comment>
<comment type="cofactor">
    <cofactor evidence="9">
        <name>Mg(2+)</name>
        <dbReference type="ChEBI" id="CHEBI:18420"/>
    </cofactor>
    <text evidence="9">Binds 2 magnesium ions per monomer.</text>
</comment>
<evidence type="ECO:0000256" key="2">
    <source>
        <dbReference type="ARBA" id="ARBA00022605"/>
    </source>
</evidence>
<keyword evidence="5 9" id="KW-0822">Tryptophan biosynthesis</keyword>
<organism evidence="12 13">
    <name type="scientific">Sporomusa ovata</name>
    <dbReference type="NCBI Taxonomy" id="2378"/>
    <lineage>
        <taxon>Bacteria</taxon>
        <taxon>Bacillati</taxon>
        <taxon>Bacillota</taxon>
        <taxon>Negativicutes</taxon>
        <taxon>Selenomonadales</taxon>
        <taxon>Sporomusaceae</taxon>
        <taxon>Sporomusa</taxon>
    </lineage>
</organism>
<comment type="similarity">
    <text evidence="8">In the C-terminal section; belongs to the anthranilate phosphoribosyltransferase family.</text>
</comment>
<feature type="domain" description="Glycosyl transferase family 3" evidence="10">
    <location>
        <begin position="73"/>
        <end position="323"/>
    </location>
</feature>
<keyword evidence="9" id="KW-0479">Metal-binding</keyword>
<accession>A0A0U1L3L3</accession>
<dbReference type="InterPro" id="IPR017459">
    <property type="entry name" value="Glycosyl_Trfase_fam3_N_dom"/>
</dbReference>
<feature type="binding site" evidence="9">
    <location>
        <begin position="90"/>
        <end position="93"/>
    </location>
    <ligand>
        <name>5-phospho-alpha-D-ribose 1-diphosphate</name>
        <dbReference type="ChEBI" id="CHEBI:58017"/>
    </ligand>
</feature>
<dbReference type="InterPro" id="IPR005940">
    <property type="entry name" value="Anthranilate_Pribosyl_Tfrase"/>
</dbReference>
<protein>
    <recommendedName>
        <fullName evidence="9">Anthranilate phosphoribosyltransferase</fullName>
        <ecNumber evidence="9">2.4.2.18</ecNumber>
    </recommendedName>
</protein>
<dbReference type="EMBL" id="CTRP01000014">
    <property type="protein sequence ID" value="CQR74282.1"/>
    <property type="molecule type" value="Genomic_DNA"/>
</dbReference>
<comment type="function">
    <text evidence="9">Catalyzes the transfer of the phosphoribosyl group of 5-phosphorylribose-1-pyrophosphate (PRPP) to anthranilate to yield N-(5'-phosphoribosyl)-anthranilate (PRA).</text>
</comment>
<dbReference type="Pfam" id="PF02885">
    <property type="entry name" value="Glycos_trans_3N"/>
    <property type="match status" value="1"/>
</dbReference>
<dbReference type="FunFam" id="3.40.1030.10:FF:000002">
    <property type="entry name" value="Anthranilate phosphoribosyltransferase"/>
    <property type="match status" value="1"/>
</dbReference>
<comment type="caution">
    <text evidence="9">Lacks conserved residue(s) required for the propagation of feature annotation.</text>
</comment>
<feature type="binding site" evidence="9">
    <location>
        <position position="226"/>
    </location>
    <ligand>
        <name>Mg(2+)</name>
        <dbReference type="ChEBI" id="CHEBI:18420"/>
        <label>2</label>
    </ligand>
</feature>
<dbReference type="AlphaFoldDB" id="A0A0U1L3L3"/>
<feature type="binding site" evidence="9">
    <location>
        <begin position="83"/>
        <end position="84"/>
    </location>
    <ligand>
        <name>5-phospho-alpha-D-ribose 1-diphosphate</name>
        <dbReference type="ChEBI" id="CHEBI:58017"/>
    </ligand>
</feature>
<dbReference type="SUPFAM" id="SSF47648">
    <property type="entry name" value="Nucleoside phosphorylase/phosphoribosyltransferase N-terminal domain"/>
    <property type="match status" value="1"/>
</dbReference>
<evidence type="ECO:0000256" key="6">
    <source>
        <dbReference type="ARBA" id="ARBA00023141"/>
    </source>
</evidence>
<evidence type="ECO:0000256" key="4">
    <source>
        <dbReference type="ARBA" id="ARBA00022679"/>
    </source>
</evidence>
<evidence type="ECO:0000313" key="13">
    <source>
        <dbReference type="Proteomes" id="UP000049855"/>
    </source>
</evidence>
<feature type="binding site" evidence="9">
    <location>
        <position position="80"/>
    </location>
    <ligand>
        <name>anthranilate</name>
        <dbReference type="ChEBI" id="CHEBI:16567"/>
        <label>1</label>
    </ligand>
</feature>
<feature type="binding site" evidence="9">
    <location>
        <position position="111"/>
    </location>
    <ligand>
        <name>anthranilate</name>
        <dbReference type="ChEBI" id="CHEBI:16567"/>
        <label>1</label>
    </ligand>
</feature>
<evidence type="ECO:0000256" key="5">
    <source>
        <dbReference type="ARBA" id="ARBA00022822"/>
    </source>
</evidence>
<keyword evidence="6 9" id="KW-0057">Aromatic amino acid biosynthesis</keyword>
<dbReference type="PANTHER" id="PTHR43285">
    <property type="entry name" value="ANTHRANILATE PHOSPHORIBOSYLTRANSFERASE"/>
    <property type="match status" value="1"/>
</dbReference>
<evidence type="ECO:0000256" key="9">
    <source>
        <dbReference type="HAMAP-Rule" id="MF_00211"/>
    </source>
</evidence>
<feature type="binding site" evidence="9">
    <location>
        <begin position="108"/>
        <end position="116"/>
    </location>
    <ligand>
        <name>5-phospho-alpha-D-ribose 1-diphosphate</name>
        <dbReference type="ChEBI" id="CHEBI:58017"/>
    </ligand>
</feature>
<gene>
    <name evidence="9" type="primary">trpD</name>
    <name evidence="12" type="ORF">SpAn4DRAFT_0744</name>
</gene>
<dbReference type="Pfam" id="PF00591">
    <property type="entry name" value="Glycos_transf_3"/>
    <property type="match status" value="1"/>
</dbReference>
<comment type="catalytic activity">
    <reaction evidence="7 9">
        <text>N-(5-phospho-beta-D-ribosyl)anthranilate + diphosphate = 5-phospho-alpha-D-ribose 1-diphosphate + anthranilate</text>
        <dbReference type="Rhea" id="RHEA:11768"/>
        <dbReference type="ChEBI" id="CHEBI:16567"/>
        <dbReference type="ChEBI" id="CHEBI:18277"/>
        <dbReference type="ChEBI" id="CHEBI:33019"/>
        <dbReference type="ChEBI" id="CHEBI:58017"/>
        <dbReference type="EC" id="2.4.2.18"/>
    </reaction>
</comment>
<keyword evidence="3 9" id="KW-0328">Glycosyltransferase</keyword>
<dbReference type="InterPro" id="IPR000312">
    <property type="entry name" value="Glycosyl_Trfase_fam3"/>
</dbReference>
<keyword evidence="2 9" id="KW-0028">Amino-acid biosynthesis</keyword>
<feature type="binding site" evidence="9">
    <location>
        <position position="92"/>
    </location>
    <ligand>
        <name>Mg(2+)</name>
        <dbReference type="ChEBI" id="CHEBI:18420"/>
        <label>1</label>
    </ligand>
</feature>
<dbReference type="GO" id="GO:0000287">
    <property type="term" value="F:magnesium ion binding"/>
    <property type="evidence" value="ECO:0007669"/>
    <property type="project" value="UniProtKB-UniRule"/>
</dbReference>
<feature type="binding site" evidence="9">
    <location>
        <position position="166"/>
    </location>
    <ligand>
        <name>anthranilate</name>
        <dbReference type="ChEBI" id="CHEBI:16567"/>
        <label>2</label>
    </ligand>
</feature>
<feature type="binding site" evidence="9">
    <location>
        <position position="226"/>
    </location>
    <ligand>
        <name>Mg(2+)</name>
        <dbReference type="ChEBI" id="CHEBI:18420"/>
        <label>1</label>
    </ligand>
</feature>
<sequence>MLKDYLSQAIACQDFSREEAKAAMQVIMSGQASEAQIGAFLTAMRMKGETSLEVAGFAESMRSQALKVECRSNKIIDTCGTGGDRQGTFNISTAAAFVLAGAGLTVAKHGNRGVSSSCGSADVLNALGIKLELPPEGVSEAIDTIGVGFIFAPSFHQAMKFAVKPRKELGFRTVFNLLGPLTNPAGANCQLIGVYDQALTTKVAHALAELGVTSAMVVHSLDGLDEISTASPTQVAEVRGEEIRSYLIEPEAYGFTRCTLADYQGGTIEENAQIIIRLLNGEQGFKRDIVLLNAAAALVVADAASNIEEGIALAAKSIDSGSAFTKLEALQQFTQNYQNRGELPLL</sequence>
<dbReference type="Gene3D" id="1.20.970.10">
    <property type="entry name" value="Transferase, Pyrimidine Nucleoside Phosphorylase, Chain C"/>
    <property type="match status" value="1"/>
</dbReference>
<evidence type="ECO:0000313" key="12">
    <source>
        <dbReference type="EMBL" id="CQR74282.1"/>
    </source>
</evidence>
<dbReference type="EC" id="2.4.2.18" evidence="9"/>
<comment type="subunit">
    <text evidence="9">Homodimer.</text>
</comment>
<proteinExistence type="inferred from homology"/>
<evidence type="ECO:0000256" key="1">
    <source>
        <dbReference type="ARBA" id="ARBA00004907"/>
    </source>
</evidence>
<dbReference type="GO" id="GO:0005829">
    <property type="term" value="C:cytosol"/>
    <property type="evidence" value="ECO:0007669"/>
    <property type="project" value="TreeGrafter"/>
</dbReference>
<evidence type="ECO:0000256" key="7">
    <source>
        <dbReference type="ARBA" id="ARBA00052328"/>
    </source>
</evidence>
<dbReference type="HAMAP" id="MF_00211">
    <property type="entry name" value="TrpD"/>
    <property type="match status" value="1"/>
</dbReference>
<name>A0A0U1L3L3_9FIRM</name>
<keyword evidence="9" id="KW-0460">Magnesium</keyword>
<dbReference type="InterPro" id="IPR035902">
    <property type="entry name" value="Nuc_phospho_transferase"/>
</dbReference>
<feature type="binding site" evidence="9">
    <location>
        <position position="120"/>
    </location>
    <ligand>
        <name>5-phospho-alpha-D-ribose 1-diphosphate</name>
        <dbReference type="ChEBI" id="CHEBI:58017"/>
    </ligand>
</feature>
<dbReference type="GO" id="GO:0004048">
    <property type="term" value="F:anthranilate phosphoribosyltransferase activity"/>
    <property type="evidence" value="ECO:0007669"/>
    <property type="project" value="UniProtKB-UniRule"/>
</dbReference>
<dbReference type="GO" id="GO:0000162">
    <property type="term" value="P:L-tryptophan biosynthetic process"/>
    <property type="evidence" value="ECO:0007669"/>
    <property type="project" value="UniProtKB-UniRule"/>
</dbReference>
<dbReference type="NCBIfam" id="TIGR01245">
    <property type="entry name" value="trpD"/>
    <property type="match status" value="1"/>
</dbReference>
<dbReference type="SUPFAM" id="SSF52418">
    <property type="entry name" value="Nucleoside phosphorylase/phosphoribosyltransferase catalytic domain"/>
    <property type="match status" value="1"/>
</dbReference>
<dbReference type="Proteomes" id="UP000049855">
    <property type="component" value="Unassembled WGS sequence"/>
</dbReference>
<feature type="binding site" evidence="9">
    <location>
        <position position="80"/>
    </location>
    <ligand>
        <name>5-phospho-alpha-D-ribose 1-diphosphate</name>
        <dbReference type="ChEBI" id="CHEBI:58017"/>
    </ligand>
</feature>
<feature type="binding site" evidence="9">
    <location>
        <position position="225"/>
    </location>
    <ligand>
        <name>Mg(2+)</name>
        <dbReference type="ChEBI" id="CHEBI:18420"/>
        <label>2</label>
    </ligand>
</feature>
<evidence type="ECO:0000256" key="8">
    <source>
        <dbReference type="ARBA" id="ARBA00061188"/>
    </source>
</evidence>
<dbReference type="UniPathway" id="UPA00035">
    <property type="reaction ID" value="UER00041"/>
</dbReference>